<reference evidence="1 2" key="1">
    <citation type="submission" date="2020-01" db="EMBL/GenBank/DDBJ databases">
        <title>Genome sequence of Arachis hypogaea, cultivar Shitouqi.</title>
        <authorList>
            <person name="Zhuang W."/>
            <person name="Chen H."/>
            <person name="Varshney R."/>
            <person name="Wang D."/>
            <person name="Ming R."/>
        </authorList>
    </citation>
    <scope>NUCLEOTIDE SEQUENCE [LARGE SCALE GENOMIC DNA]</scope>
    <source>
        <tissue evidence="1">Young leaf</tissue>
    </source>
</reference>
<evidence type="ECO:0000313" key="2">
    <source>
        <dbReference type="Proteomes" id="UP000464620"/>
    </source>
</evidence>
<evidence type="ECO:0000313" key="1">
    <source>
        <dbReference type="EMBL" id="QHN78830.1"/>
    </source>
</evidence>
<name>A0A6B9VB93_ARAHY</name>
<sequence length="78" mass="9501">MKIKSCARISIYENTTRIMFRNTILFPNNYNSLTMCDELLILIRKIIQKLLNTHINFSFSRKHNLIYHRFFISHRRVV</sequence>
<dbReference type="EMBL" id="CP031001">
    <property type="protein sequence ID" value="QHN78830.1"/>
    <property type="molecule type" value="Genomic_DNA"/>
</dbReference>
<dbReference type="Proteomes" id="UP000464620">
    <property type="component" value="Chromosome B09"/>
</dbReference>
<dbReference type="AlphaFoldDB" id="A0A6B9VB93"/>
<gene>
    <name evidence="1" type="ORF">DS421_19g664750</name>
</gene>
<protein>
    <submittedName>
        <fullName evidence="1">Uncharacterized protein</fullName>
    </submittedName>
</protein>
<accession>A0A6B9VB93</accession>
<organism evidence="1 2">
    <name type="scientific">Arachis hypogaea</name>
    <name type="common">Peanut</name>
    <dbReference type="NCBI Taxonomy" id="3818"/>
    <lineage>
        <taxon>Eukaryota</taxon>
        <taxon>Viridiplantae</taxon>
        <taxon>Streptophyta</taxon>
        <taxon>Embryophyta</taxon>
        <taxon>Tracheophyta</taxon>
        <taxon>Spermatophyta</taxon>
        <taxon>Magnoliopsida</taxon>
        <taxon>eudicotyledons</taxon>
        <taxon>Gunneridae</taxon>
        <taxon>Pentapetalae</taxon>
        <taxon>rosids</taxon>
        <taxon>fabids</taxon>
        <taxon>Fabales</taxon>
        <taxon>Fabaceae</taxon>
        <taxon>Papilionoideae</taxon>
        <taxon>50 kb inversion clade</taxon>
        <taxon>dalbergioids sensu lato</taxon>
        <taxon>Dalbergieae</taxon>
        <taxon>Pterocarpus clade</taxon>
        <taxon>Arachis</taxon>
    </lineage>
</organism>
<proteinExistence type="predicted"/>